<keyword evidence="1" id="KW-0175">Coiled coil</keyword>
<sequence>MDSIFVENQHLTNQVQAQARLIERLRAKGLVSFFQRRRIQKGKQGETFAQYLREDKLRNENIQLKKKLRLLQAELDIVRESVV</sequence>
<evidence type="ECO:0000313" key="2">
    <source>
        <dbReference type="EMBL" id="KKM66872.1"/>
    </source>
</evidence>
<feature type="coiled-coil region" evidence="1">
    <location>
        <begin position="54"/>
        <end position="81"/>
    </location>
</feature>
<evidence type="ECO:0000256" key="1">
    <source>
        <dbReference type="SAM" id="Coils"/>
    </source>
</evidence>
<organism evidence="2">
    <name type="scientific">marine sediment metagenome</name>
    <dbReference type="NCBI Taxonomy" id="412755"/>
    <lineage>
        <taxon>unclassified sequences</taxon>
        <taxon>metagenomes</taxon>
        <taxon>ecological metagenomes</taxon>
    </lineage>
</organism>
<accession>A0A0F9MCF5</accession>
<protein>
    <submittedName>
        <fullName evidence="2">Uncharacterized protein</fullName>
    </submittedName>
</protein>
<gene>
    <name evidence="2" type="ORF">LCGC14_1476860</name>
</gene>
<comment type="caution">
    <text evidence="2">The sequence shown here is derived from an EMBL/GenBank/DDBJ whole genome shotgun (WGS) entry which is preliminary data.</text>
</comment>
<dbReference type="EMBL" id="LAZR01010452">
    <property type="protein sequence ID" value="KKM66872.1"/>
    <property type="molecule type" value="Genomic_DNA"/>
</dbReference>
<reference evidence="2" key="1">
    <citation type="journal article" date="2015" name="Nature">
        <title>Complex archaea that bridge the gap between prokaryotes and eukaryotes.</title>
        <authorList>
            <person name="Spang A."/>
            <person name="Saw J.H."/>
            <person name="Jorgensen S.L."/>
            <person name="Zaremba-Niedzwiedzka K."/>
            <person name="Martijn J."/>
            <person name="Lind A.E."/>
            <person name="van Eijk R."/>
            <person name="Schleper C."/>
            <person name="Guy L."/>
            <person name="Ettema T.J."/>
        </authorList>
    </citation>
    <scope>NUCLEOTIDE SEQUENCE</scope>
</reference>
<name>A0A0F9MCF5_9ZZZZ</name>
<proteinExistence type="predicted"/>
<dbReference type="AlphaFoldDB" id="A0A0F9MCF5"/>